<comment type="caution">
    <text evidence="19">The sequence shown here is derived from an EMBL/GenBank/DDBJ whole genome shotgun (WGS) entry which is preliminary data.</text>
</comment>
<dbReference type="AlphaFoldDB" id="A0A072NXN3"/>
<dbReference type="PROSITE" id="PS50109">
    <property type="entry name" value="HIS_KIN"/>
    <property type="match status" value="1"/>
</dbReference>
<dbReference type="GO" id="GO:0000155">
    <property type="term" value="F:phosphorelay sensor kinase activity"/>
    <property type="evidence" value="ECO:0007669"/>
    <property type="project" value="InterPro"/>
</dbReference>
<evidence type="ECO:0000256" key="15">
    <source>
        <dbReference type="SAM" id="Coils"/>
    </source>
</evidence>
<feature type="transmembrane region" description="Helical" evidence="16">
    <location>
        <begin position="166"/>
        <end position="188"/>
    </location>
</feature>
<dbReference type="Gene3D" id="6.10.340.10">
    <property type="match status" value="1"/>
</dbReference>
<keyword evidence="11" id="KW-0067">ATP-binding</keyword>
<dbReference type="GO" id="GO:0045121">
    <property type="term" value="C:membrane raft"/>
    <property type="evidence" value="ECO:0007669"/>
    <property type="project" value="UniProtKB-SubCell"/>
</dbReference>
<dbReference type="Pfam" id="PF00512">
    <property type="entry name" value="HisKA"/>
    <property type="match status" value="1"/>
</dbReference>
<keyword evidence="13" id="KW-0902">Two-component regulatory system</keyword>
<organism evidence="19 20">
    <name type="scientific">Schinkia azotoformans MEV2011</name>
    <dbReference type="NCBI Taxonomy" id="1348973"/>
    <lineage>
        <taxon>Bacteria</taxon>
        <taxon>Bacillati</taxon>
        <taxon>Bacillota</taxon>
        <taxon>Bacilli</taxon>
        <taxon>Bacillales</taxon>
        <taxon>Bacillaceae</taxon>
        <taxon>Calidifontibacillus/Schinkia group</taxon>
        <taxon>Schinkia</taxon>
    </lineage>
</organism>
<dbReference type="FunFam" id="3.30.565.10:FF:000023">
    <property type="entry name" value="PAS domain-containing sensor histidine kinase"/>
    <property type="match status" value="1"/>
</dbReference>
<dbReference type="InterPro" id="IPR050398">
    <property type="entry name" value="HssS/ArlS-like"/>
</dbReference>
<protein>
    <recommendedName>
        <fullName evidence="4">histidine kinase</fullName>
        <ecNumber evidence="4">2.7.13.3</ecNumber>
    </recommendedName>
</protein>
<dbReference type="InterPro" id="IPR003594">
    <property type="entry name" value="HATPase_dom"/>
</dbReference>
<feature type="domain" description="Histidine kinase" evidence="17">
    <location>
        <begin position="264"/>
        <end position="481"/>
    </location>
</feature>
<evidence type="ECO:0000256" key="10">
    <source>
        <dbReference type="ARBA" id="ARBA00022777"/>
    </source>
</evidence>
<keyword evidence="10 19" id="KW-0418">Kinase</keyword>
<keyword evidence="6" id="KW-0597">Phosphoprotein</keyword>
<evidence type="ECO:0000256" key="14">
    <source>
        <dbReference type="ARBA" id="ARBA00023136"/>
    </source>
</evidence>
<keyword evidence="14 16" id="KW-0472">Membrane</keyword>
<accession>A0A072NXN3</accession>
<dbReference type="Gene3D" id="3.30.565.10">
    <property type="entry name" value="Histidine kinase-like ATPase, C-terminal domain"/>
    <property type="match status" value="1"/>
</dbReference>
<evidence type="ECO:0000256" key="1">
    <source>
        <dbReference type="ARBA" id="ARBA00000085"/>
    </source>
</evidence>
<keyword evidence="15" id="KW-0175">Coiled coil</keyword>
<dbReference type="InterPro" id="IPR036097">
    <property type="entry name" value="HisK_dim/P_sf"/>
</dbReference>
<dbReference type="SMART" id="SM00388">
    <property type="entry name" value="HisKA"/>
    <property type="match status" value="1"/>
</dbReference>
<dbReference type="GO" id="GO:0005524">
    <property type="term" value="F:ATP binding"/>
    <property type="evidence" value="ECO:0007669"/>
    <property type="project" value="UniProtKB-KW"/>
</dbReference>
<feature type="coiled-coil region" evidence="15">
    <location>
        <begin position="227"/>
        <end position="257"/>
    </location>
</feature>
<dbReference type="SUPFAM" id="SSF158472">
    <property type="entry name" value="HAMP domain-like"/>
    <property type="match status" value="1"/>
</dbReference>
<evidence type="ECO:0000313" key="19">
    <source>
        <dbReference type="EMBL" id="KEF38000.1"/>
    </source>
</evidence>
<evidence type="ECO:0000259" key="17">
    <source>
        <dbReference type="PROSITE" id="PS50109"/>
    </source>
</evidence>
<dbReference type="FunFam" id="1.10.287.130:FF:000001">
    <property type="entry name" value="Two-component sensor histidine kinase"/>
    <property type="match status" value="1"/>
</dbReference>
<keyword evidence="7" id="KW-0808">Transferase</keyword>
<dbReference type="PRINTS" id="PR00344">
    <property type="entry name" value="BCTRLSENSOR"/>
</dbReference>
<dbReference type="PROSITE" id="PS50885">
    <property type="entry name" value="HAMP"/>
    <property type="match status" value="1"/>
</dbReference>
<keyword evidence="9" id="KW-0547">Nucleotide-binding</keyword>
<dbReference type="InterPro" id="IPR036890">
    <property type="entry name" value="HATPase_C_sf"/>
</dbReference>
<proteinExistence type="predicted"/>
<dbReference type="SMART" id="SM00387">
    <property type="entry name" value="HATPase_c"/>
    <property type="match status" value="1"/>
</dbReference>
<evidence type="ECO:0000259" key="18">
    <source>
        <dbReference type="PROSITE" id="PS50885"/>
    </source>
</evidence>
<dbReference type="InterPro" id="IPR003661">
    <property type="entry name" value="HisK_dim/P_dom"/>
</dbReference>
<dbReference type="CDD" id="cd06225">
    <property type="entry name" value="HAMP"/>
    <property type="match status" value="1"/>
</dbReference>
<evidence type="ECO:0000256" key="2">
    <source>
        <dbReference type="ARBA" id="ARBA00004314"/>
    </source>
</evidence>
<dbReference type="OrthoDB" id="3436at2"/>
<evidence type="ECO:0000256" key="4">
    <source>
        <dbReference type="ARBA" id="ARBA00012438"/>
    </source>
</evidence>
<evidence type="ECO:0000256" key="11">
    <source>
        <dbReference type="ARBA" id="ARBA00022840"/>
    </source>
</evidence>
<dbReference type="InterPro" id="IPR003660">
    <property type="entry name" value="HAMP_dom"/>
</dbReference>
<dbReference type="Pfam" id="PF02518">
    <property type="entry name" value="HATPase_c"/>
    <property type="match status" value="1"/>
</dbReference>
<evidence type="ECO:0000256" key="5">
    <source>
        <dbReference type="ARBA" id="ARBA00022475"/>
    </source>
</evidence>
<dbReference type="PANTHER" id="PTHR45528">
    <property type="entry name" value="SENSOR HISTIDINE KINASE CPXA"/>
    <property type="match status" value="1"/>
</dbReference>
<sequence>MKKTLFSKLLKTYVLITLLSITVAILFFYLFFKSYYFNEKEHQLITQGEKMAGLLSPHLKNSQLKESIQIIDHYNLVNTSRMWIVNKDGKLISELEDQSITNHLQPKTDQLERALNGEIITSHGFVKYIDDPVLSVAVPILAGREVIGVIFVCNPLSDITASVIEALKIVIFAGITSLIIVAFVSYFISQSITRPINEITKASLEMMKGNFTHQPKVHSADEIGKLALTFNNMRQTLDKTLQDLENEKNKMVAMERMQREFVANASHELRTPLTSIRGYLEGMLDGVINSKEQDHKYLRIILKETIRLHRLVNSLLDLSRIESGQIKVNKREIPLPEVINLSVEKLMPLAQDQFINLETDLPSQLPNVIGDEDLIEQVLINYITNAIRFTPEDGTITVKAVPHENEVHVHVSDTGVGIYPEELKHIWKRFYKVDKDRPLSKEGAGLGLSLVQEIMNRLEGKAWAKSTVNEGSTFSFSLKSA</sequence>
<comment type="subcellular location">
    <subcellularLocation>
        <location evidence="3">Cell membrane</location>
        <topology evidence="3">Multi-pass membrane protein</topology>
    </subcellularLocation>
    <subcellularLocation>
        <location evidence="2">Membrane raft</location>
        <topology evidence="2">Multi-pass membrane protein</topology>
    </subcellularLocation>
</comment>
<dbReference type="Pfam" id="PF00672">
    <property type="entry name" value="HAMP"/>
    <property type="match status" value="1"/>
</dbReference>
<keyword evidence="8 16" id="KW-0812">Transmembrane</keyword>
<evidence type="ECO:0000256" key="12">
    <source>
        <dbReference type="ARBA" id="ARBA00022989"/>
    </source>
</evidence>
<dbReference type="InterPro" id="IPR029151">
    <property type="entry name" value="Sensor-like_sf"/>
</dbReference>
<gene>
    <name evidence="19" type="ORF">M670_02758</name>
</gene>
<evidence type="ECO:0000256" key="16">
    <source>
        <dbReference type="SAM" id="Phobius"/>
    </source>
</evidence>
<dbReference type="InterPro" id="IPR004358">
    <property type="entry name" value="Sig_transdc_His_kin-like_C"/>
</dbReference>
<reference evidence="19 20" key="1">
    <citation type="submission" date="2014-04" db="EMBL/GenBank/DDBJ databases">
        <title>Draft genome sequence of Bacillus azotoformans MEV2011, a (co-) denitrifying strain unable to grow in the presence of oxygen.</title>
        <authorList>
            <person name="Nielsen M."/>
            <person name="Schreiber L."/>
            <person name="Finster K."/>
            <person name="Schramm A."/>
        </authorList>
    </citation>
    <scope>NUCLEOTIDE SEQUENCE [LARGE SCALE GENOMIC DNA]</scope>
    <source>
        <strain evidence="19 20">MEV2011</strain>
    </source>
</reference>
<dbReference type="GO" id="GO:0005886">
    <property type="term" value="C:plasma membrane"/>
    <property type="evidence" value="ECO:0007669"/>
    <property type="project" value="UniProtKB-SubCell"/>
</dbReference>
<dbReference type="PATRIC" id="fig|1348973.3.peg.2665"/>
<evidence type="ECO:0000256" key="9">
    <source>
        <dbReference type="ARBA" id="ARBA00022741"/>
    </source>
</evidence>
<keyword evidence="12 16" id="KW-1133">Transmembrane helix</keyword>
<dbReference type="EMBL" id="JJRY01000010">
    <property type="protein sequence ID" value="KEF38000.1"/>
    <property type="molecule type" value="Genomic_DNA"/>
</dbReference>
<evidence type="ECO:0000313" key="20">
    <source>
        <dbReference type="Proteomes" id="UP000027936"/>
    </source>
</evidence>
<name>A0A072NXN3_SCHAZ</name>
<evidence type="ECO:0000256" key="6">
    <source>
        <dbReference type="ARBA" id="ARBA00022553"/>
    </source>
</evidence>
<evidence type="ECO:0000256" key="8">
    <source>
        <dbReference type="ARBA" id="ARBA00022692"/>
    </source>
</evidence>
<dbReference type="EC" id="2.7.13.3" evidence="4"/>
<feature type="domain" description="HAMP" evidence="18">
    <location>
        <begin position="190"/>
        <end position="242"/>
    </location>
</feature>
<evidence type="ECO:0000256" key="13">
    <source>
        <dbReference type="ARBA" id="ARBA00023012"/>
    </source>
</evidence>
<dbReference type="SMART" id="SM00304">
    <property type="entry name" value="HAMP"/>
    <property type="match status" value="1"/>
</dbReference>
<feature type="transmembrane region" description="Helical" evidence="16">
    <location>
        <begin position="12"/>
        <end position="32"/>
    </location>
</feature>
<evidence type="ECO:0000256" key="7">
    <source>
        <dbReference type="ARBA" id="ARBA00022679"/>
    </source>
</evidence>
<dbReference type="SUPFAM" id="SSF47384">
    <property type="entry name" value="Homodimeric domain of signal transducing histidine kinase"/>
    <property type="match status" value="1"/>
</dbReference>
<dbReference type="InterPro" id="IPR005467">
    <property type="entry name" value="His_kinase_dom"/>
</dbReference>
<dbReference type="Proteomes" id="UP000027936">
    <property type="component" value="Unassembled WGS sequence"/>
</dbReference>
<keyword evidence="5" id="KW-1003">Cell membrane</keyword>
<comment type="catalytic activity">
    <reaction evidence="1">
        <text>ATP + protein L-histidine = ADP + protein N-phospho-L-histidine.</text>
        <dbReference type="EC" id="2.7.13.3"/>
    </reaction>
</comment>
<dbReference type="PANTHER" id="PTHR45528:SF1">
    <property type="entry name" value="SENSOR HISTIDINE KINASE CPXA"/>
    <property type="match status" value="1"/>
</dbReference>
<evidence type="ECO:0000256" key="3">
    <source>
        <dbReference type="ARBA" id="ARBA00004651"/>
    </source>
</evidence>
<dbReference type="Gene3D" id="1.10.287.130">
    <property type="match status" value="1"/>
</dbReference>
<dbReference type="SUPFAM" id="SSF103190">
    <property type="entry name" value="Sensory domain-like"/>
    <property type="match status" value="1"/>
</dbReference>
<dbReference type="CDD" id="cd00082">
    <property type="entry name" value="HisKA"/>
    <property type="match status" value="1"/>
</dbReference>
<dbReference type="SUPFAM" id="SSF55874">
    <property type="entry name" value="ATPase domain of HSP90 chaperone/DNA topoisomerase II/histidine kinase"/>
    <property type="match status" value="1"/>
</dbReference>
<dbReference type="RefSeq" id="WP_035196141.1">
    <property type="nucleotide sequence ID" value="NZ_JJRY01000010.1"/>
</dbReference>